<sequence length="150" mass="16045">MADFVASYGWWILGLLLLGLELLLPGVYFLFFGIGALLIGTNAFLFPSLGWQSELLGFIVVSVLAALVGHRWYGQRSESSGAGQINKRTDRLIGRTATLSEAIVNGRGRVSIEDGWWSVAGPDLPAGARVEIVGARGSVLDVRSADQPVS</sequence>
<dbReference type="PANTHER" id="PTHR33507:SF3">
    <property type="entry name" value="INNER MEMBRANE PROTEIN YBBJ"/>
    <property type="match status" value="1"/>
</dbReference>
<evidence type="ECO:0000313" key="8">
    <source>
        <dbReference type="Proteomes" id="UP001274321"/>
    </source>
</evidence>
<dbReference type="Proteomes" id="UP001274321">
    <property type="component" value="Unassembled WGS sequence"/>
</dbReference>
<feature type="domain" description="NfeD-like C-terminal" evidence="6">
    <location>
        <begin position="90"/>
        <end position="143"/>
    </location>
</feature>
<feature type="transmembrane region" description="Helical" evidence="5">
    <location>
        <begin position="6"/>
        <end position="24"/>
    </location>
</feature>
<accession>A0ABU4RKH7</accession>
<gene>
    <name evidence="7" type="ORF">SCD90_00680</name>
</gene>
<reference evidence="7 8" key="1">
    <citation type="submission" date="2023-11" db="EMBL/GenBank/DDBJ databases">
        <authorList>
            <person name="Bao R."/>
        </authorList>
    </citation>
    <scope>NUCLEOTIDE SEQUENCE [LARGE SCALE GENOMIC DNA]</scope>
    <source>
        <strain evidence="7 8">PJ23</strain>
    </source>
</reference>
<keyword evidence="4 5" id="KW-0472">Membrane</keyword>
<keyword evidence="8" id="KW-1185">Reference proteome</keyword>
<evidence type="ECO:0000256" key="3">
    <source>
        <dbReference type="ARBA" id="ARBA00022989"/>
    </source>
</evidence>
<organism evidence="7 8">
    <name type="scientific">Terrihabitans rhizophilus</name>
    <dbReference type="NCBI Taxonomy" id="3092662"/>
    <lineage>
        <taxon>Bacteria</taxon>
        <taxon>Pseudomonadati</taxon>
        <taxon>Pseudomonadota</taxon>
        <taxon>Alphaproteobacteria</taxon>
        <taxon>Hyphomicrobiales</taxon>
        <taxon>Terrihabitans</taxon>
    </lineage>
</organism>
<protein>
    <submittedName>
        <fullName evidence="7">NfeD family protein</fullName>
    </submittedName>
</protein>
<evidence type="ECO:0000256" key="4">
    <source>
        <dbReference type="ARBA" id="ARBA00023136"/>
    </source>
</evidence>
<keyword evidence="3 5" id="KW-1133">Transmembrane helix</keyword>
<name>A0ABU4RKH7_9HYPH</name>
<comment type="caution">
    <text evidence="7">The sequence shown here is derived from an EMBL/GenBank/DDBJ whole genome shotgun (WGS) entry which is preliminary data.</text>
</comment>
<dbReference type="InterPro" id="IPR002810">
    <property type="entry name" value="NfeD-like_C"/>
</dbReference>
<evidence type="ECO:0000259" key="6">
    <source>
        <dbReference type="Pfam" id="PF01957"/>
    </source>
</evidence>
<dbReference type="EMBL" id="JAXAFJ010000001">
    <property type="protein sequence ID" value="MDX6804564.1"/>
    <property type="molecule type" value="Genomic_DNA"/>
</dbReference>
<feature type="transmembrane region" description="Helical" evidence="5">
    <location>
        <begin position="55"/>
        <end position="73"/>
    </location>
</feature>
<dbReference type="Pfam" id="PF01957">
    <property type="entry name" value="NfeD"/>
    <property type="match status" value="1"/>
</dbReference>
<evidence type="ECO:0000256" key="2">
    <source>
        <dbReference type="ARBA" id="ARBA00022692"/>
    </source>
</evidence>
<dbReference type="InterPro" id="IPR012340">
    <property type="entry name" value="NA-bd_OB-fold"/>
</dbReference>
<proteinExistence type="predicted"/>
<evidence type="ECO:0000313" key="7">
    <source>
        <dbReference type="EMBL" id="MDX6804564.1"/>
    </source>
</evidence>
<comment type="subcellular location">
    <subcellularLocation>
        <location evidence="1">Membrane</location>
        <topology evidence="1">Multi-pass membrane protein</topology>
    </subcellularLocation>
</comment>
<dbReference type="InterPro" id="IPR052165">
    <property type="entry name" value="Membrane_assoc_protease"/>
</dbReference>
<dbReference type="PANTHER" id="PTHR33507">
    <property type="entry name" value="INNER MEMBRANE PROTEIN YBBJ"/>
    <property type="match status" value="1"/>
</dbReference>
<evidence type="ECO:0000256" key="1">
    <source>
        <dbReference type="ARBA" id="ARBA00004141"/>
    </source>
</evidence>
<evidence type="ECO:0000256" key="5">
    <source>
        <dbReference type="SAM" id="Phobius"/>
    </source>
</evidence>
<keyword evidence="2 5" id="KW-0812">Transmembrane</keyword>
<dbReference type="Gene3D" id="2.40.50.140">
    <property type="entry name" value="Nucleic acid-binding proteins"/>
    <property type="match status" value="1"/>
</dbReference>